<evidence type="ECO:0000259" key="2">
    <source>
        <dbReference type="Pfam" id="PF07686"/>
    </source>
</evidence>
<dbReference type="Pfam" id="PF07686">
    <property type="entry name" value="V-set"/>
    <property type="match status" value="1"/>
</dbReference>
<feature type="non-terminal residue" evidence="3">
    <location>
        <position position="1"/>
    </location>
</feature>
<gene>
    <name evidence="3" type="primary">Igkv2d40</name>
    <name evidence="3" type="ORF">FOF47_R12606</name>
</gene>
<dbReference type="InterPro" id="IPR013106">
    <property type="entry name" value="Ig_V-set"/>
</dbReference>
<organism evidence="3 4">
    <name type="scientific">Crocuta crocuta</name>
    <name type="common">Spotted hyena</name>
    <dbReference type="NCBI Taxonomy" id="9678"/>
    <lineage>
        <taxon>Eukaryota</taxon>
        <taxon>Metazoa</taxon>
        <taxon>Chordata</taxon>
        <taxon>Craniata</taxon>
        <taxon>Vertebrata</taxon>
        <taxon>Euteleostomi</taxon>
        <taxon>Mammalia</taxon>
        <taxon>Eutheria</taxon>
        <taxon>Laurasiatheria</taxon>
        <taxon>Carnivora</taxon>
        <taxon>Feliformia</taxon>
        <taxon>Hyaenidae</taxon>
        <taxon>Crocuta</taxon>
    </lineage>
</organism>
<reference evidence="3 4" key="1">
    <citation type="submission" date="2019-11" db="EMBL/GenBank/DDBJ databases">
        <authorList>
            <person name="Yang C."/>
            <person name="Li F."/>
        </authorList>
    </citation>
    <scope>NUCLEOTIDE SEQUENCE [LARGE SCALE GENOMIC DNA]</scope>
    <source>
        <strain evidence="3">KB4526</strain>
        <tissue evidence="3">Muscle</tissue>
    </source>
</reference>
<dbReference type="SUPFAM" id="SSF48726">
    <property type="entry name" value="Immunoglobulin"/>
    <property type="match status" value="1"/>
</dbReference>
<dbReference type="Proteomes" id="UP000475037">
    <property type="component" value="Unassembled WGS sequence"/>
</dbReference>
<dbReference type="InterPro" id="IPR050150">
    <property type="entry name" value="IgV_Light_Chain"/>
</dbReference>
<dbReference type="InterPro" id="IPR036179">
    <property type="entry name" value="Ig-like_dom_sf"/>
</dbReference>
<dbReference type="Gene3D" id="2.60.40.10">
    <property type="entry name" value="Immunoglobulins"/>
    <property type="match status" value="1"/>
</dbReference>
<feature type="signal peptide" evidence="1">
    <location>
        <begin position="1"/>
        <end position="19"/>
    </location>
</feature>
<evidence type="ECO:0000313" key="4">
    <source>
        <dbReference type="Proteomes" id="UP000475037"/>
    </source>
</evidence>
<accession>A0A6G1AXS1</accession>
<dbReference type="InterPro" id="IPR013783">
    <property type="entry name" value="Ig-like_fold"/>
</dbReference>
<keyword evidence="4" id="KW-1185">Reference proteome</keyword>
<evidence type="ECO:0000256" key="1">
    <source>
        <dbReference type="SAM" id="SignalP"/>
    </source>
</evidence>
<feature type="non-terminal residue" evidence="3">
    <location>
        <position position="107"/>
    </location>
</feature>
<protein>
    <submittedName>
        <fullName evidence="3">KVD40 protein</fullName>
    </submittedName>
</protein>
<proteinExistence type="predicted"/>
<comment type="caution">
    <text evidence="3">The sequence shown here is derived from an EMBL/GenBank/DDBJ whole genome shotgun (WGS) entry which is preliminary data.</text>
</comment>
<feature type="chain" id="PRO_5026220782" evidence="1">
    <location>
        <begin position="20"/>
        <end position="107"/>
    </location>
</feature>
<feature type="domain" description="Immunoglobulin V-set" evidence="2">
    <location>
        <begin position="28"/>
        <end position="106"/>
    </location>
</feature>
<dbReference type="AlphaFoldDB" id="A0A6G1AXS1"/>
<name>A0A6G1AXS1_CROCR</name>
<dbReference type="PANTHER" id="PTHR23267">
    <property type="entry name" value="IMMUNOGLOBULIN LIGHT CHAIN"/>
    <property type="match status" value="1"/>
</dbReference>
<evidence type="ECO:0000313" key="3">
    <source>
        <dbReference type="EMBL" id="KAF0880103.1"/>
    </source>
</evidence>
<dbReference type="EMBL" id="VOAJ01003293">
    <property type="protein sequence ID" value="KAF0880103.1"/>
    <property type="molecule type" value="Genomic_DNA"/>
</dbReference>
<keyword evidence="1" id="KW-0732">Signal</keyword>
<sequence length="107" mass="11980">MRFPAQLLWLLVLWFPGEGSTGAIVLTQTPLSLPVTPGHRASFSCRASQCLQDRCRNNHLRWYQQKSAQSPRLLIYAASYQENGVPDRFSGSGPGTDFTLRISRVEA</sequence>